<gene>
    <name evidence="2" type="ordered locus">Hoch_6299</name>
</gene>
<sequence length="261" mass="29690">MRDIACQFGPERELAGVISEPQQPRGKRGVVLVSAGFTPKFGPFRMYVELARRLARDGAVVLRFDLGGIGDSSTLHAGLSLQERTNLQIQAAVDALSERFELDELILGGLCSGADDSFRYAEQDPRVTGLMLIDPFAYRTRGYGWRHVRYRAKRRLLRAIGWYRPQQRSGEQRLVDYEHVPRPEATRILSALLKRRVRLLFVYTAGMREHYNHPGQLRAMFPHLDFADLVRVEHLPELDHTQILAADRKQLIDTLVSGLAT</sequence>
<evidence type="ECO:0000313" key="2">
    <source>
        <dbReference type="EMBL" id="ACY18770.1"/>
    </source>
</evidence>
<dbReference type="Pfam" id="PF12146">
    <property type="entry name" value="Hydrolase_4"/>
    <property type="match status" value="1"/>
</dbReference>
<dbReference type="AlphaFoldDB" id="D0LNU4"/>
<dbReference type="Gene3D" id="3.40.50.1820">
    <property type="entry name" value="alpha/beta hydrolase"/>
    <property type="match status" value="1"/>
</dbReference>
<protein>
    <recommendedName>
        <fullName evidence="1">Serine aminopeptidase S33 domain-containing protein</fullName>
    </recommendedName>
</protein>
<dbReference type="OrthoDB" id="5379975at2"/>
<feature type="domain" description="Serine aminopeptidase S33" evidence="1">
    <location>
        <begin position="28"/>
        <end position="168"/>
    </location>
</feature>
<accession>D0LNU4</accession>
<dbReference type="SUPFAM" id="SSF53474">
    <property type="entry name" value="alpha/beta-Hydrolases"/>
    <property type="match status" value="1"/>
</dbReference>
<dbReference type="Proteomes" id="UP000001880">
    <property type="component" value="Chromosome"/>
</dbReference>
<evidence type="ECO:0000313" key="3">
    <source>
        <dbReference type="Proteomes" id="UP000001880"/>
    </source>
</evidence>
<keyword evidence="3" id="KW-1185">Reference proteome</keyword>
<dbReference type="HOGENOM" id="CLU_075730_0_0_7"/>
<organism evidence="2 3">
    <name type="scientific">Haliangium ochraceum (strain DSM 14365 / JCM 11303 / SMP-2)</name>
    <dbReference type="NCBI Taxonomy" id="502025"/>
    <lineage>
        <taxon>Bacteria</taxon>
        <taxon>Pseudomonadati</taxon>
        <taxon>Myxococcota</taxon>
        <taxon>Polyangia</taxon>
        <taxon>Haliangiales</taxon>
        <taxon>Kofleriaceae</taxon>
        <taxon>Haliangium</taxon>
    </lineage>
</organism>
<reference evidence="2 3" key="1">
    <citation type="journal article" date="2010" name="Stand. Genomic Sci.">
        <title>Complete genome sequence of Haliangium ochraceum type strain (SMP-2).</title>
        <authorList>
            <consortium name="US DOE Joint Genome Institute (JGI-PGF)"/>
            <person name="Ivanova N."/>
            <person name="Daum C."/>
            <person name="Lang E."/>
            <person name="Abt B."/>
            <person name="Kopitz M."/>
            <person name="Saunders E."/>
            <person name="Lapidus A."/>
            <person name="Lucas S."/>
            <person name="Glavina Del Rio T."/>
            <person name="Nolan M."/>
            <person name="Tice H."/>
            <person name="Copeland A."/>
            <person name="Cheng J.F."/>
            <person name="Chen F."/>
            <person name="Bruce D."/>
            <person name="Goodwin L."/>
            <person name="Pitluck S."/>
            <person name="Mavromatis K."/>
            <person name="Pati A."/>
            <person name="Mikhailova N."/>
            <person name="Chen A."/>
            <person name="Palaniappan K."/>
            <person name="Land M."/>
            <person name="Hauser L."/>
            <person name="Chang Y.J."/>
            <person name="Jeffries C.D."/>
            <person name="Detter J.C."/>
            <person name="Brettin T."/>
            <person name="Rohde M."/>
            <person name="Goker M."/>
            <person name="Bristow J."/>
            <person name="Markowitz V."/>
            <person name="Eisen J.A."/>
            <person name="Hugenholtz P."/>
            <person name="Kyrpides N.C."/>
            <person name="Klenk H.P."/>
        </authorList>
    </citation>
    <scope>NUCLEOTIDE SEQUENCE [LARGE SCALE GENOMIC DNA]</scope>
    <source>
        <strain evidence="3">DSM 14365 / CIP 107738 / JCM 11303 / AJ 13395 / SMP-2</strain>
    </source>
</reference>
<dbReference type="EMBL" id="CP001804">
    <property type="protein sequence ID" value="ACY18770.1"/>
    <property type="molecule type" value="Genomic_DNA"/>
</dbReference>
<dbReference type="eggNOG" id="COG1073">
    <property type="taxonomic scope" value="Bacteria"/>
</dbReference>
<evidence type="ECO:0000259" key="1">
    <source>
        <dbReference type="Pfam" id="PF12146"/>
    </source>
</evidence>
<proteinExistence type="predicted"/>
<name>D0LNU4_HALO1</name>
<dbReference type="KEGG" id="hoh:Hoch_6299"/>
<dbReference type="InterPro" id="IPR022742">
    <property type="entry name" value="Hydrolase_4"/>
</dbReference>
<dbReference type="STRING" id="502025.Hoch_6299"/>
<dbReference type="InterPro" id="IPR029058">
    <property type="entry name" value="AB_hydrolase_fold"/>
</dbReference>
<dbReference type="RefSeq" id="WP_012831362.1">
    <property type="nucleotide sequence ID" value="NC_013440.1"/>
</dbReference>